<comment type="caution">
    <text evidence="2">The sequence shown here is derived from an EMBL/GenBank/DDBJ whole genome shotgun (WGS) entry which is preliminary data.</text>
</comment>
<keyword evidence="3" id="KW-1185">Reference proteome</keyword>
<dbReference type="EMBL" id="JAGPXE010000010">
    <property type="protein sequence ID" value="MBQ0926615.1"/>
    <property type="molecule type" value="Genomic_DNA"/>
</dbReference>
<protein>
    <submittedName>
        <fullName evidence="2">Uncharacterized protein</fullName>
    </submittedName>
</protein>
<feature type="region of interest" description="Disordered" evidence="1">
    <location>
        <begin position="15"/>
        <end position="47"/>
    </location>
</feature>
<sequence length="75" mass="8605">MKTTHELRALARQALTRARAGETGMREHARNLLDEARRRELTEHSQTVGRRNVTIATYRAFLHQQLQNRTPAGSP</sequence>
<name>A0ABS5DJZ8_9PSEU</name>
<proteinExistence type="predicted"/>
<accession>A0ABS5DJZ8</accession>
<evidence type="ECO:0000313" key="3">
    <source>
        <dbReference type="Proteomes" id="UP000674084"/>
    </source>
</evidence>
<dbReference type="RefSeq" id="WP_210971770.1">
    <property type="nucleotide sequence ID" value="NZ_JAGPXE010000010.1"/>
</dbReference>
<organism evidence="2 3">
    <name type="scientific">Saccharopolyspora endophytica</name>
    <dbReference type="NCBI Taxonomy" id="543886"/>
    <lineage>
        <taxon>Bacteria</taxon>
        <taxon>Bacillati</taxon>
        <taxon>Actinomycetota</taxon>
        <taxon>Actinomycetes</taxon>
        <taxon>Pseudonocardiales</taxon>
        <taxon>Pseudonocardiaceae</taxon>
        <taxon>Saccharopolyspora</taxon>
    </lineage>
</organism>
<dbReference type="Proteomes" id="UP000674084">
    <property type="component" value="Unassembled WGS sequence"/>
</dbReference>
<feature type="compositionally biased region" description="Basic and acidic residues" evidence="1">
    <location>
        <begin position="24"/>
        <end position="43"/>
    </location>
</feature>
<gene>
    <name evidence="2" type="ORF">KBO27_21925</name>
</gene>
<evidence type="ECO:0000313" key="2">
    <source>
        <dbReference type="EMBL" id="MBQ0926615.1"/>
    </source>
</evidence>
<evidence type="ECO:0000256" key="1">
    <source>
        <dbReference type="SAM" id="MobiDB-lite"/>
    </source>
</evidence>
<reference evidence="2 3" key="1">
    <citation type="submission" date="2021-04" db="EMBL/GenBank/DDBJ databases">
        <title>Whole-genome sequencing of Saccharopolyspora endophytica KCTC 19397.</title>
        <authorList>
            <person name="Ay H."/>
            <person name="Saygin H."/>
            <person name="Sahin N."/>
        </authorList>
    </citation>
    <scope>NUCLEOTIDE SEQUENCE [LARGE SCALE GENOMIC DNA]</scope>
    <source>
        <strain evidence="2 3">KCTC 19397</strain>
    </source>
</reference>